<dbReference type="Gene3D" id="3.40.50.1980">
    <property type="entry name" value="Nitrogenase molybdenum iron protein domain"/>
    <property type="match status" value="1"/>
</dbReference>
<dbReference type="NCBIfam" id="TIGR03282">
    <property type="entry name" value="methan_mark_13"/>
    <property type="match status" value="1"/>
</dbReference>
<evidence type="ECO:0000259" key="1">
    <source>
        <dbReference type="Pfam" id="PF00148"/>
    </source>
</evidence>
<dbReference type="InterPro" id="IPR000510">
    <property type="entry name" value="Nase/OxRdtase_comp1"/>
</dbReference>
<organism evidence="2 3">
    <name type="scientific">Candidatus Methanobinarius endosymbioticus</name>
    <dbReference type="NCBI Taxonomy" id="2006182"/>
    <lineage>
        <taxon>Archaea</taxon>
        <taxon>Methanobacteriati</taxon>
        <taxon>Methanobacteriota</taxon>
        <taxon>Methanomada group</taxon>
        <taxon>Methanobacteria</taxon>
        <taxon>Methanobacteriales</taxon>
        <taxon>Methanobacteriaceae</taxon>
        <taxon>Candidatus Methanobinarius</taxon>
    </lineage>
</organism>
<dbReference type="InterPro" id="IPR017675">
    <property type="entry name" value="CfbD"/>
</dbReference>
<dbReference type="GO" id="GO:0016491">
    <property type="term" value="F:oxidoreductase activity"/>
    <property type="evidence" value="ECO:0007669"/>
    <property type="project" value="UniProtKB-KW"/>
</dbReference>
<dbReference type="AlphaFoldDB" id="A0A366MF86"/>
<dbReference type="Proteomes" id="UP000253099">
    <property type="component" value="Unassembled WGS sequence"/>
</dbReference>
<accession>A0A366MF86</accession>
<evidence type="ECO:0000313" key="2">
    <source>
        <dbReference type="EMBL" id="RBQ24159.1"/>
    </source>
</evidence>
<keyword evidence="3" id="KW-1185">Reference proteome</keyword>
<gene>
    <name evidence="2" type="primary">bchB</name>
    <name evidence="2" type="ORF">ALNOE001_03950</name>
</gene>
<comment type="caution">
    <text evidence="2">The sequence shown here is derived from an EMBL/GenBank/DDBJ whole genome shotgun (WGS) entry which is preliminary data.</text>
</comment>
<keyword evidence="2" id="KW-0560">Oxidoreductase</keyword>
<name>A0A366MF86_9EURY</name>
<dbReference type="PANTHER" id="PTHR42846">
    <property type="entry name" value="NI-SIROHYDROCHLORIN A,C-DIAMIDE REDUCTIVE CYCLASE COMPLEX, COMPONENT CFBD"/>
    <property type="match status" value="1"/>
</dbReference>
<protein>
    <submittedName>
        <fullName evidence="2">Light-independent protochlorophyllide reductase subunit B</fullName>
        <ecNumber evidence="2">1.3.7.7</ecNumber>
    </submittedName>
</protein>
<proteinExistence type="predicted"/>
<dbReference type="Pfam" id="PF00148">
    <property type="entry name" value="Oxidored_nitro"/>
    <property type="match status" value="1"/>
</dbReference>
<dbReference type="PANTHER" id="PTHR42846:SF1">
    <property type="entry name" value="NI-SIROHYDROCHLORIN A,C-DIAMIDE REDUCTIVE CYCLASE COMPLEX, COMPONENT CFBD"/>
    <property type="match status" value="1"/>
</dbReference>
<evidence type="ECO:0000313" key="3">
    <source>
        <dbReference type="Proteomes" id="UP000253099"/>
    </source>
</evidence>
<dbReference type="EC" id="1.3.7.7" evidence="2"/>
<dbReference type="EMBL" id="NIZT01000009">
    <property type="protein sequence ID" value="RBQ24159.1"/>
    <property type="molecule type" value="Genomic_DNA"/>
</dbReference>
<dbReference type="InterPro" id="IPR052673">
    <property type="entry name" value="Ni-siroh_cyclase_CfbD"/>
</dbReference>
<feature type="domain" description="Nitrogenase/oxidoreductase component 1" evidence="1">
    <location>
        <begin position="13"/>
        <end position="148"/>
    </location>
</feature>
<reference evidence="2 3" key="1">
    <citation type="submission" date="2018-06" db="EMBL/GenBank/DDBJ databases">
        <title>Genomic insight into two independent archaeal endosymbiosis events.</title>
        <authorList>
            <person name="Lind A.E."/>
            <person name="Lewis W.H."/>
            <person name="Spang A."/>
            <person name="Guy L."/>
            <person name="Embley M.T."/>
            <person name="Ettema T.J.G."/>
        </authorList>
    </citation>
    <scope>NUCLEOTIDE SEQUENCE [LARGE SCALE GENOMIC DNA]</scope>
    <source>
        <strain evidence="2">NOE</strain>
    </source>
</reference>
<dbReference type="SUPFAM" id="SSF53807">
    <property type="entry name" value="Helical backbone' metal receptor"/>
    <property type="match status" value="1"/>
</dbReference>
<sequence length="361" mass="39712">MHPRPSPIAASLYTLRDLNADVVIMHGPHGCCFRTGRLLESDGVRVLTTAMVENDFIFGASEKLEEALRKANEMFKPKLVGIVGTCASMIIGEDLKEAIDNVETEAIVLPVESHGGFGEGDNTEGAIAVLESAVKYDVIAEQEADRQIQMLKLATEVEKTRGMGKGEYIKPNFGDKKEEIAKIILEALKNGEKVGFILNAKKETSYLFADVLNIDFNTINPDNIPTIIANLDENIGLPRIRAHVKNIKEDLEENGIVIDYITGGLDEYPVTPRKAEKILKNGKFDLIIVAGVPHALKIENLPETTETIAVTDGPRLVEPLKQLGYDHVVAELDAHSKTLGTNQIVDSDFGMMIRTVLNWKK</sequence>